<feature type="domain" description="DUF4935" evidence="1">
    <location>
        <begin position="4"/>
        <end position="171"/>
    </location>
</feature>
<proteinExistence type="predicted"/>
<dbReference type="InterPro" id="IPR032557">
    <property type="entry name" value="DUF4935"/>
</dbReference>
<evidence type="ECO:0000313" key="2">
    <source>
        <dbReference type="EMBL" id="GCL37860.1"/>
    </source>
</evidence>
<protein>
    <recommendedName>
        <fullName evidence="1">DUF4935 domain-containing protein</fullName>
    </recommendedName>
</protein>
<evidence type="ECO:0000313" key="3">
    <source>
        <dbReference type="Proteomes" id="UP000300142"/>
    </source>
</evidence>
<dbReference type="Proteomes" id="UP000300142">
    <property type="component" value="Unassembled WGS sequence"/>
</dbReference>
<evidence type="ECO:0000259" key="1">
    <source>
        <dbReference type="Pfam" id="PF16289"/>
    </source>
</evidence>
<reference evidence="3" key="1">
    <citation type="submission" date="2019-02" db="EMBL/GenBank/DDBJ databases">
        <title>Draft genome sequence of Sphaerospermopsis reniformis NIES-1949.</title>
        <authorList>
            <person name="Yamaguchi H."/>
            <person name="Suzuki S."/>
            <person name="Kawachi M."/>
        </authorList>
    </citation>
    <scope>NUCLEOTIDE SEQUENCE [LARGE SCALE GENOMIC DNA]</scope>
    <source>
        <strain evidence="3">NIES-1949</strain>
    </source>
</reference>
<name>A0A479ZYJ3_9CYAN</name>
<dbReference type="AlphaFoldDB" id="A0A479ZYJ3"/>
<accession>A0A479ZYJ3</accession>
<keyword evidence="3" id="KW-1185">Reference proteome</keyword>
<dbReference type="EMBL" id="BJCE01000101">
    <property type="protein sequence ID" value="GCL37860.1"/>
    <property type="molecule type" value="Genomic_DNA"/>
</dbReference>
<sequence length="201" mass="23440">MIIIYLETNSIMAIAKGRNKELEDFVYQSSDKLKFVIPSICLMETLVAIEREDKRSQSFSQTLQIEMNEAKRNKELSNSTSFVNYLESSLIDYDDILTDFRNRFLKILEYLKNHGELIEPRIEMLESTLNAPLIPGKNQKRDDFILQVILVHAQNNLSMSKVFFSENTKDFDNTNIQQVLANVGINYFSKVSNLQRWLNEQ</sequence>
<dbReference type="Pfam" id="PF16289">
    <property type="entry name" value="PIN_12"/>
    <property type="match status" value="1"/>
</dbReference>
<dbReference type="RefSeq" id="WP_137667916.1">
    <property type="nucleotide sequence ID" value="NZ_BJCE01000101.1"/>
</dbReference>
<organism evidence="2 3">
    <name type="scientific">Sphaerospermopsis reniformis</name>
    <dbReference type="NCBI Taxonomy" id="531300"/>
    <lineage>
        <taxon>Bacteria</taxon>
        <taxon>Bacillati</taxon>
        <taxon>Cyanobacteriota</taxon>
        <taxon>Cyanophyceae</taxon>
        <taxon>Nostocales</taxon>
        <taxon>Aphanizomenonaceae</taxon>
        <taxon>Sphaerospermopsis</taxon>
    </lineage>
</organism>
<comment type="caution">
    <text evidence="2">The sequence shown here is derived from an EMBL/GenBank/DDBJ whole genome shotgun (WGS) entry which is preliminary data.</text>
</comment>
<gene>
    <name evidence="2" type="ORF">SR1949_29720</name>
</gene>